<dbReference type="PANTHER" id="PTHR31579:SF84">
    <property type="entry name" value="F21O3.6 PROTEIN"/>
    <property type="match status" value="1"/>
</dbReference>
<keyword evidence="2" id="KW-1185">Reference proteome</keyword>
<dbReference type="EMBL" id="JAUIZM010000011">
    <property type="protein sequence ID" value="KAK1354026.1"/>
    <property type="molecule type" value="Genomic_DNA"/>
</dbReference>
<accession>A0AAD8GU03</accession>
<protein>
    <submittedName>
        <fullName evidence="1">Uncharacterized protein</fullName>
    </submittedName>
</protein>
<dbReference type="InterPro" id="IPR006502">
    <property type="entry name" value="PDDEXK-like"/>
</dbReference>
<dbReference type="AlphaFoldDB" id="A0AAD8GU03"/>
<comment type="caution">
    <text evidence="1">The sequence shown here is derived from an EMBL/GenBank/DDBJ whole genome shotgun (WGS) entry which is preliminary data.</text>
</comment>
<gene>
    <name evidence="1" type="ORF">POM88_047282</name>
</gene>
<reference evidence="1" key="1">
    <citation type="submission" date="2023-02" db="EMBL/GenBank/DDBJ databases">
        <title>Genome of toxic invasive species Heracleum sosnowskyi carries increased number of genes despite the absence of recent whole-genome duplications.</title>
        <authorList>
            <person name="Schelkunov M."/>
            <person name="Shtratnikova V."/>
            <person name="Makarenko M."/>
            <person name="Klepikova A."/>
            <person name="Omelchenko D."/>
            <person name="Novikova G."/>
            <person name="Obukhova E."/>
            <person name="Bogdanov V."/>
            <person name="Penin A."/>
            <person name="Logacheva M."/>
        </authorList>
    </citation>
    <scope>NUCLEOTIDE SEQUENCE</scope>
    <source>
        <strain evidence="1">Hsosn_3</strain>
        <tissue evidence="1">Leaf</tissue>
    </source>
</reference>
<proteinExistence type="predicted"/>
<name>A0AAD8GU03_9APIA</name>
<evidence type="ECO:0000313" key="1">
    <source>
        <dbReference type="EMBL" id="KAK1354026.1"/>
    </source>
</evidence>
<evidence type="ECO:0000313" key="2">
    <source>
        <dbReference type="Proteomes" id="UP001237642"/>
    </source>
</evidence>
<dbReference type="Pfam" id="PF04720">
    <property type="entry name" value="PDDEXK_6"/>
    <property type="match status" value="1"/>
</dbReference>
<organism evidence="1 2">
    <name type="scientific">Heracleum sosnowskyi</name>
    <dbReference type="NCBI Taxonomy" id="360622"/>
    <lineage>
        <taxon>Eukaryota</taxon>
        <taxon>Viridiplantae</taxon>
        <taxon>Streptophyta</taxon>
        <taxon>Embryophyta</taxon>
        <taxon>Tracheophyta</taxon>
        <taxon>Spermatophyta</taxon>
        <taxon>Magnoliopsida</taxon>
        <taxon>eudicotyledons</taxon>
        <taxon>Gunneridae</taxon>
        <taxon>Pentapetalae</taxon>
        <taxon>asterids</taxon>
        <taxon>campanulids</taxon>
        <taxon>Apiales</taxon>
        <taxon>Apiaceae</taxon>
        <taxon>Apioideae</taxon>
        <taxon>apioid superclade</taxon>
        <taxon>Tordylieae</taxon>
        <taxon>Tordyliinae</taxon>
        <taxon>Heracleum</taxon>
    </lineage>
</organism>
<dbReference type="NCBIfam" id="TIGR01615">
    <property type="entry name" value="A_thal_3542"/>
    <property type="match status" value="1"/>
</dbReference>
<sequence>MANIVRRKKVTDPLDEKVKARIIGSDRFCNPFFVSSGSEHSSQHGDIEEDGAPCLSNLLCGFLDQHDDKEDQFSTDSDSDSDQENDCEMHKENFEILNKVIFNEGICKTKWERSGGLTSGSYEFIDVLRSDDPKSCRYFIDLNFVSDFEIARRTSQYERILRALPNIFVGKSENLKQIVRIMSDGARRSLKSQDLHVPPWRKNRFMQSKWFGKYKRTVNIVPASSYSPVKESAVKCRSVGFVPFMAATTRTR</sequence>
<reference evidence="1" key="2">
    <citation type="submission" date="2023-05" db="EMBL/GenBank/DDBJ databases">
        <authorList>
            <person name="Schelkunov M.I."/>
        </authorList>
    </citation>
    <scope>NUCLEOTIDE SEQUENCE</scope>
    <source>
        <strain evidence="1">Hsosn_3</strain>
        <tissue evidence="1">Leaf</tissue>
    </source>
</reference>
<dbReference type="PANTHER" id="PTHR31579">
    <property type="entry name" value="OS03G0796600 PROTEIN"/>
    <property type="match status" value="1"/>
</dbReference>
<dbReference type="Proteomes" id="UP001237642">
    <property type="component" value="Unassembled WGS sequence"/>
</dbReference>